<proteinExistence type="predicted"/>
<feature type="region of interest" description="Disordered" evidence="1">
    <location>
        <begin position="1"/>
        <end position="23"/>
    </location>
</feature>
<sequence length="55" mass="6038">MDAVQAGARKIDKPRPQSVPGGGRMDAIIGIEVLENVTNFEIMCALLEKRIKIED</sequence>
<dbReference type="EMBL" id="LR881183">
    <property type="protein sequence ID" value="CAD5243913.1"/>
    <property type="molecule type" value="Genomic_DNA"/>
</dbReference>
<protein>
    <submittedName>
        <fullName evidence="2">Uncharacterized protein</fullName>
    </submittedName>
</protein>
<name>A0A7G2D612_9EURY</name>
<reference evidence="2 3" key="1">
    <citation type="submission" date="2020-09" db="EMBL/GenBank/DDBJ databases">
        <authorList>
            <person name="Courtine D."/>
        </authorList>
    </citation>
    <scope>NUCLEOTIDE SEQUENCE [LARGE SCALE GENOMIC DNA]</scope>
    <source>
        <strain evidence="2 3">IRI35c</strain>
    </source>
</reference>
<dbReference type="AlphaFoldDB" id="A0A7G2D612"/>
<evidence type="ECO:0000256" key="1">
    <source>
        <dbReference type="SAM" id="MobiDB-lite"/>
    </source>
</evidence>
<evidence type="ECO:0000313" key="3">
    <source>
        <dbReference type="Proteomes" id="UP000516304"/>
    </source>
</evidence>
<evidence type="ECO:0000313" key="2">
    <source>
        <dbReference type="EMBL" id="CAD5243913.1"/>
    </source>
</evidence>
<keyword evidence="3" id="KW-1185">Reference proteome</keyword>
<dbReference type="Proteomes" id="UP000516304">
    <property type="component" value="Chromosome TIRI35C"/>
</dbReference>
<organism evidence="2 3">
    <name type="scientific">Thermococcus camini</name>
    <dbReference type="NCBI Taxonomy" id="2016373"/>
    <lineage>
        <taxon>Archaea</taxon>
        <taxon>Methanobacteriati</taxon>
        <taxon>Methanobacteriota</taxon>
        <taxon>Thermococci</taxon>
        <taxon>Thermococcales</taxon>
        <taxon>Thermococcaceae</taxon>
        <taxon>Thermococcus</taxon>
    </lineage>
</organism>
<dbReference type="KEGG" id="tcq:TIRI35C_0759"/>
<gene>
    <name evidence="2" type="ORF">TIRI35C_0759</name>
</gene>
<accession>A0A7G2D612</accession>